<protein>
    <submittedName>
        <fullName evidence="6">23S rRNA (Uracil-5-)-methyltransferase</fullName>
    </submittedName>
    <submittedName>
        <fullName evidence="5">HTH-type transcriptional activator HxlR</fullName>
        <ecNumber evidence="5">2.1.1.-</ecNumber>
    </submittedName>
</protein>
<evidence type="ECO:0000256" key="2">
    <source>
        <dbReference type="ARBA" id="ARBA00023125"/>
    </source>
</evidence>
<dbReference type="Pfam" id="PF01638">
    <property type="entry name" value="HxlR"/>
    <property type="match status" value="1"/>
</dbReference>
<accession>C8P9L4</accession>
<evidence type="ECO:0000313" key="5">
    <source>
        <dbReference type="EMBL" id="EEW52839.1"/>
    </source>
</evidence>
<dbReference type="Proteomes" id="UP000051883">
    <property type="component" value="Unassembled WGS sequence"/>
</dbReference>
<keyword evidence="5" id="KW-0808">Transferase</keyword>
<dbReference type="AlphaFoldDB" id="C8P9L4"/>
<dbReference type="PANTHER" id="PTHR33204">
    <property type="entry name" value="TRANSCRIPTIONAL REGULATOR, MARR FAMILY"/>
    <property type="match status" value="1"/>
</dbReference>
<keyword evidence="2" id="KW-0238">DNA-binding</keyword>
<dbReference type="GO" id="GO:0032259">
    <property type="term" value="P:methylation"/>
    <property type="evidence" value="ECO:0007669"/>
    <property type="project" value="UniProtKB-KW"/>
</dbReference>
<proteinExistence type="predicted"/>
<evidence type="ECO:0000313" key="7">
    <source>
        <dbReference type="Proteomes" id="UP000003675"/>
    </source>
</evidence>
<evidence type="ECO:0000259" key="4">
    <source>
        <dbReference type="PROSITE" id="PS51118"/>
    </source>
</evidence>
<keyword evidence="8" id="KW-1185">Reference proteome</keyword>
<keyword evidence="3" id="KW-0804">Transcription</keyword>
<reference evidence="5 7" key="1">
    <citation type="submission" date="2009-09" db="EMBL/GenBank/DDBJ databases">
        <authorList>
            <person name="Qin X."/>
            <person name="Bachman B."/>
            <person name="Battles P."/>
            <person name="Bell A."/>
            <person name="Bess C."/>
            <person name="Bickham C."/>
            <person name="Chaboub L."/>
            <person name="Chen D."/>
            <person name="Coyle M."/>
            <person name="Deiros D.R."/>
            <person name="Dinh H."/>
            <person name="Forbes L."/>
            <person name="Fowler G."/>
            <person name="Francisco L."/>
            <person name="Fu Q."/>
            <person name="Gubbala S."/>
            <person name="Hale W."/>
            <person name="Han Y."/>
            <person name="Hemphill L."/>
            <person name="Highlander S.K."/>
            <person name="Hirani K."/>
            <person name="Hogues M."/>
            <person name="Jackson L."/>
            <person name="Jakkamsetti A."/>
            <person name="Javaid M."/>
            <person name="Jiang H."/>
            <person name="Korchina V."/>
            <person name="Kovar C."/>
            <person name="Lara F."/>
            <person name="Lee S."/>
            <person name="Mata R."/>
            <person name="Mathew T."/>
            <person name="Moen C."/>
            <person name="Morales K."/>
            <person name="Munidasa M."/>
            <person name="Nazareth L."/>
            <person name="Ngo R."/>
            <person name="Nguyen L."/>
            <person name="Okwuonu G."/>
            <person name="Ongeri F."/>
            <person name="Patil S."/>
            <person name="Petrosino J."/>
            <person name="Pham C."/>
            <person name="Pham P."/>
            <person name="Pu L.-L."/>
            <person name="Puazo M."/>
            <person name="Raj R."/>
            <person name="Reid J."/>
            <person name="Rouhana J."/>
            <person name="Saada N."/>
            <person name="Shang Y."/>
            <person name="Simmons D."/>
            <person name="Thornton R."/>
            <person name="Warren J."/>
            <person name="Weissenberger G."/>
            <person name="Zhang J."/>
            <person name="Zhang L."/>
            <person name="Zhou C."/>
            <person name="Zhu D."/>
            <person name="Muzny D."/>
            <person name="Worley K."/>
            <person name="Gibbs R."/>
        </authorList>
    </citation>
    <scope>NUCLEOTIDE SEQUENCE [LARGE SCALE GENOMIC DNA]</scope>
    <source>
        <strain evidence="5 7">DSM 16041</strain>
    </source>
</reference>
<dbReference type="PANTHER" id="PTHR33204:SF37">
    <property type="entry name" value="HTH-TYPE TRANSCRIPTIONAL REGULATOR YODB"/>
    <property type="match status" value="1"/>
</dbReference>
<name>C8P9L4_9LACO</name>
<dbReference type="EMBL" id="AZDK01000005">
    <property type="protein sequence ID" value="KRK60348.1"/>
    <property type="molecule type" value="Genomic_DNA"/>
</dbReference>
<dbReference type="InterPro" id="IPR002577">
    <property type="entry name" value="HTH_HxlR"/>
</dbReference>
<dbReference type="InterPro" id="IPR036388">
    <property type="entry name" value="WH-like_DNA-bd_sf"/>
</dbReference>
<keyword evidence="5" id="KW-0489">Methyltransferase</keyword>
<dbReference type="InterPro" id="IPR036390">
    <property type="entry name" value="WH_DNA-bd_sf"/>
</dbReference>
<evidence type="ECO:0000313" key="6">
    <source>
        <dbReference type="EMBL" id="KRK60348.1"/>
    </source>
</evidence>
<reference evidence="6 8" key="2">
    <citation type="journal article" date="2015" name="Genome Announc.">
        <title>Expanding the biotechnology potential of lactobacilli through comparative genomics of 213 strains and associated genera.</title>
        <authorList>
            <person name="Sun Z."/>
            <person name="Harris H.M."/>
            <person name="McCann A."/>
            <person name="Guo C."/>
            <person name="Argimon S."/>
            <person name="Zhang W."/>
            <person name="Yang X."/>
            <person name="Jeffery I.B."/>
            <person name="Cooney J.C."/>
            <person name="Kagawa T.F."/>
            <person name="Liu W."/>
            <person name="Song Y."/>
            <person name="Salvetti E."/>
            <person name="Wrobel A."/>
            <person name="Rasinkangas P."/>
            <person name="Parkhill J."/>
            <person name="Rea M.C."/>
            <person name="O'Sullivan O."/>
            <person name="Ritari J."/>
            <person name="Douillard F.P."/>
            <person name="Paul Ross R."/>
            <person name="Yang R."/>
            <person name="Briner A.E."/>
            <person name="Felis G.E."/>
            <person name="de Vos W.M."/>
            <person name="Barrangou R."/>
            <person name="Klaenhammer T.R."/>
            <person name="Caufield P.W."/>
            <person name="Cui Y."/>
            <person name="Zhang H."/>
            <person name="O'Toole P.W."/>
        </authorList>
    </citation>
    <scope>NUCLEOTIDE SEQUENCE [LARGE SCALE GENOMIC DNA]</scope>
    <source>
        <strain evidence="6 8">DSM 16041</strain>
    </source>
</reference>
<dbReference type="Gene3D" id="1.10.10.10">
    <property type="entry name" value="Winged helix-like DNA-binding domain superfamily/Winged helix DNA-binding domain"/>
    <property type="match status" value="1"/>
</dbReference>
<keyword evidence="1" id="KW-0805">Transcription regulation</keyword>
<dbReference type="Proteomes" id="UP000003675">
    <property type="component" value="Unassembled WGS sequence"/>
</dbReference>
<sequence length="112" mass="12555">MLKLNLEGGLQMAKAIENCPIDQTLQQIAGKWKGPIIMTLLEHGQCRFNELEKRLPGCSRRMLALQLNDLVKAGIVAKEVTATVPVRTSYSLTPRGRQLRPVIEEMQKWGSV</sequence>
<dbReference type="HOGENOM" id="CLU_111585_5_3_9"/>
<dbReference type="EC" id="2.1.1.-" evidence="5"/>
<organism evidence="5 7">
    <name type="scientific">Limosilactobacillus antri DSM 16041</name>
    <dbReference type="NCBI Taxonomy" id="525309"/>
    <lineage>
        <taxon>Bacteria</taxon>
        <taxon>Bacillati</taxon>
        <taxon>Bacillota</taxon>
        <taxon>Bacilli</taxon>
        <taxon>Lactobacillales</taxon>
        <taxon>Lactobacillaceae</taxon>
        <taxon>Limosilactobacillus</taxon>
    </lineage>
</organism>
<feature type="domain" description="HTH hxlR-type" evidence="4">
    <location>
        <begin position="19"/>
        <end position="112"/>
    </location>
</feature>
<gene>
    <name evidence="5" type="primary">hxlR</name>
    <name evidence="6" type="ORF">FC31_GL001733</name>
    <name evidence="5" type="ORF">HMPREF0494_2008</name>
</gene>
<dbReference type="GO" id="GO:0008168">
    <property type="term" value="F:methyltransferase activity"/>
    <property type="evidence" value="ECO:0007669"/>
    <property type="project" value="UniProtKB-KW"/>
</dbReference>
<evidence type="ECO:0000256" key="1">
    <source>
        <dbReference type="ARBA" id="ARBA00023015"/>
    </source>
</evidence>
<dbReference type="SUPFAM" id="SSF46785">
    <property type="entry name" value="Winged helix' DNA-binding domain"/>
    <property type="match status" value="1"/>
</dbReference>
<dbReference type="GO" id="GO:0003677">
    <property type="term" value="F:DNA binding"/>
    <property type="evidence" value="ECO:0007669"/>
    <property type="project" value="UniProtKB-KW"/>
</dbReference>
<dbReference type="PATRIC" id="fig|525309.8.peg.1782"/>
<dbReference type="eggNOG" id="COG1733">
    <property type="taxonomic scope" value="Bacteria"/>
</dbReference>
<dbReference type="PROSITE" id="PS51118">
    <property type="entry name" value="HTH_HXLR"/>
    <property type="match status" value="1"/>
</dbReference>
<evidence type="ECO:0000313" key="8">
    <source>
        <dbReference type="Proteomes" id="UP000051883"/>
    </source>
</evidence>
<comment type="caution">
    <text evidence="5">The sequence shown here is derived from an EMBL/GenBank/DDBJ whole genome shotgun (WGS) entry which is preliminary data.</text>
</comment>
<dbReference type="EMBL" id="ACLL01000058">
    <property type="protein sequence ID" value="EEW52839.1"/>
    <property type="molecule type" value="Genomic_DNA"/>
</dbReference>
<evidence type="ECO:0000256" key="3">
    <source>
        <dbReference type="ARBA" id="ARBA00023163"/>
    </source>
</evidence>